<dbReference type="EMBL" id="FOHT01000013">
    <property type="protein sequence ID" value="SET45528.1"/>
    <property type="molecule type" value="Genomic_DNA"/>
</dbReference>
<evidence type="ECO:0000313" key="2">
    <source>
        <dbReference type="Proteomes" id="UP000181981"/>
    </source>
</evidence>
<dbReference type="AlphaFoldDB" id="A0A1I0EJJ9"/>
<proteinExistence type="predicted"/>
<organism evidence="1 2">
    <name type="scientific">Draconibacterium orientale</name>
    <dbReference type="NCBI Taxonomy" id="1168034"/>
    <lineage>
        <taxon>Bacteria</taxon>
        <taxon>Pseudomonadati</taxon>
        <taxon>Bacteroidota</taxon>
        <taxon>Bacteroidia</taxon>
        <taxon>Marinilabiliales</taxon>
        <taxon>Prolixibacteraceae</taxon>
        <taxon>Draconibacterium</taxon>
    </lineage>
</organism>
<reference evidence="1 2" key="1">
    <citation type="submission" date="2016-10" db="EMBL/GenBank/DDBJ databases">
        <authorList>
            <person name="de Groot N.N."/>
        </authorList>
    </citation>
    <scope>NUCLEOTIDE SEQUENCE [LARGE SCALE GENOMIC DNA]</scope>
    <source>
        <strain evidence="1 2">DSM 25947</strain>
    </source>
</reference>
<sequence length="40" mass="4613">MEFPVLMSVLLFLLFRNVFDSAKKYKFSVSLCIANAVKEL</sequence>
<accession>A0A1I0EJJ9</accession>
<evidence type="ECO:0000313" key="1">
    <source>
        <dbReference type="EMBL" id="SET45528.1"/>
    </source>
</evidence>
<protein>
    <submittedName>
        <fullName evidence="1">Uncharacterized protein</fullName>
    </submittedName>
</protein>
<dbReference type="Proteomes" id="UP000181981">
    <property type="component" value="Unassembled WGS sequence"/>
</dbReference>
<name>A0A1I0EJJ9_9BACT</name>
<gene>
    <name evidence="1" type="ORF">SAMN05444285_11382</name>
</gene>